<accession>A0A7Y9FI81</accession>
<evidence type="ECO:0000313" key="2">
    <source>
        <dbReference type="EMBL" id="NYD87673.1"/>
    </source>
</evidence>
<organism evidence="2 3">
    <name type="scientific">Cellulomonas oligotrophica</name>
    <dbReference type="NCBI Taxonomy" id="931536"/>
    <lineage>
        <taxon>Bacteria</taxon>
        <taxon>Bacillati</taxon>
        <taxon>Actinomycetota</taxon>
        <taxon>Actinomycetes</taxon>
        <taxon>Micrococcales</taxon>
        <taxon>Cellulomonadaceae</taxon>
        <taxon>Cellulomonas</taxon>
    </lineage>
</organism>
<evidence type="ECO:0000313" key="3">
    <source>
        <dbReference type="Proteomes" id="UP000577956"/>
    </source>
</evidence>
<protein>
    <submittedName>
        <fullName evidence="2">Uncharacterized protein</fullName>
    </submittedName>
</protein>
<gene>
    <name evidence="2" type="ORF">BKA21_003222</name>
    <name evidence="1" type="ORF">Col01nite_22810</name>
</gene>
<dbReference type="Proteomes" id="UP000618382">
    <property type="component" value="Unassembled WGS sequence"/>
</dbReference>
<keyword evidence="4" id="KW-1185">Reference proteome</keyword>
<sequence>MTTDAAPRTARRPAAAAARRAGAGALVLAALVVGHLVTDAVGVSSGVEAPFVRSGAVGERVTLRYAHVTAGEPDGSTVLDPQDGTLLSTPGVWLTVPLEVEVRGEPRSLGHAEVVGGDGRTYGTSVSGRSVFSTGTMQPGVPRWTTVRVELPVGAVPGARLRVALGSTDQRADDLAEIDLGLTAQDAQGWAADETPVVAGWYTDVPPEQQ</sequence>
<proteinExistence type="predicted"/>
<comment type="caution">
    <text evidence="2">The sequence shown here is derived from an EMBL/GenBank/DDBJ whole genome shotgun (WGS) entry which is preliminary data.</text>
</comment>
<reference evidence="1 4" key="2">
    <citation type="submission" date="2021-01" db="EMBL/GenBank/DDBJ databases">
        <title>Whole genome shotgun sequence of Cellulomonas oligotrophica NBRC 109435.</title>
        <authorList>
            <person name="Komaki H."/>
            <person name="Tamura T."/>
        </authorList>
    </citation>
    <scope>NUCLEOTIDE SEQUENCE [LARGE SCALE GENOMIC DNA]</scope>
    <source>
        <strain evidence="1 4">NBRC 109435</strain>
    </source>
</reference>
<dbReference type="EMBL" id="JACCBK010000001">
    <property type="protein sequence ID" value="NYD87673.1"/>
    <property type="molecule type" value="Genomic_DNA"/>
</dbReference>
<dbReference type="RefSeq" id="WP_140460016.1">
    <property type="nucleotide sequence ID" value="NZ_BAABFI010000010.1"/>
</dbReference>
<dbReference type="Proteomes" id="UP000577956">
    <property type="component" value="Unassembled WGS sequence"/>
</dbReference>
<evidence type="ECO:0000313" key="4">
    <source>
        <dbReference type="Proteomes" id="UP000618382"/>
    </source>
</evidence>
<dbReference type="AlphaFoldDB" id="A0A7Y9FI81"/>
<evidence type="ECO:0000313" key="1">
    <source>
        <dbReference type="EMBL" id="GIG33122.1"/>
    </source>
</evidence>
<dbReference type="EMBL" id="BONN01000005">
    <property type="protein sequence ID" value="GIG33122.1"/>
    <property type="molecule type" value="Genomic_DNA"/>
</dbReference>
<reference evidence="2 3" key="1">
    <citation type="submission" date="2020-07" db="EMBL/GenBank/DDBJ databases">
        <title>Sequencing the genomes of 1000 actinobacteria strains.</title>
        <authorList>
            <person name="Klenk H.-P."/>
        </authorList>
    </citation>
    <scope>NUCLEOTIDE SEQUENCE [LARGE SCALE GENOMIC DNA]</scope>
    <source>
        <strain evidence="2 3">DSM 24482</strain>
    </source>
</reference>
<name>A0A7Y9FI81_9CELL</name>